<dbReference type="AlphaFoldDB" id="A0A1H2HRW9"/>
<evidence type="ECO:0000256" key="2">
    <source>
        <dbReference type="ARBA" id="ARBA00022737"/>
    </source>
</evidence>
<dbReference type="PANTHER" id="PTHR11364">
    <property type="entry name" value="THIOSULFATE SULFERTANSFERASE"/>
    <property type="match status" value="1"/>
</dbReference>
<dbReference type="PROSITE" id="PS50206">
    <property type="entry name" value="RHODANESE_3"/>
    <property type="match status" value="2"/>
</dbReference>
<accession>A0A1H2HRW9</accession>
<keyword evidence="1 4" id="KW-0808">Transferase</keyword>
<dbReference type="Gene3D" id="3.40.250.10">
    <property type="entry name" value="Rhodanese-like domain"/>
    <property type="match status" value="2"/>
</dbReference>
<dbReference type="OrthoDB" id="9770030at2"/>
<dbReference type="InterPro" id="IPR045078">
    <property type="entry name" value="TST/MPST-like"/>
</dbReference>
<feature type="domain" description="Rhodanese" evidence="3">
    <location>
        <begin position="170"/>
        <end position="274"/>
    </location>
</feature>
<dbReference type="PROSITE" id="PS00380">
    <property type="entry name" value="RHODANESE_1"/>
    <property type="match status" value="1"/>
</dbReference>
<name>A0A1H2HRW9_9ACTN</name>
<gene>
    <name evidence="4" type="ORF">SAMN04488548_134644</name>
</gene>
<dbReference type="Pfam" id="PF00581">
    <property type="entry name" value="Rhodanese"/>
    <property type="match status" value="2"/>
</dbReference>
<evidence type="ECO:0000259" key="3">
    <source>
        <dbReference type="PROSITE" id="PS50206"/>
    </source>
</evidence>
<organism evidence="4 5">
    <name type="scientific">Gordonia westfalica</name>
    <dbReference type="NCBI Taxonomy" id="158898"/>
    <lineage>
        <taxon>Bacteria</taxon>
        <taxon>Bacillati</taxon>
        <taxon>Actinomycetota</taxon>
        <taxon>Actinomycetes</taxon>
        <taxon>Mycobacteriales</taxon>
        <taxon>Gordoniaceae</taxon>
        <taxon>Gordonia</taxon>
    </lineage>
</organism>
<evidence type="ECO:0000313" key="5">
    <source>
        <dbReference type="Proteomes" id="UP000183180"/>
    </source>
</evidence>
<dbReference type="InterPro" id="IPR001763">
    <property type="entry name" value="Rhodanese-like_dom"/>
</dbReference>
<evidence type="ECO:0000256" key="1">
    <source>
        <dbReference type="ARBA" id="ARBA00022679"/>
    </source>
</evidence>
<dbReference type="CDD" id="cd01448">
    <property type="entry name" value="TST_Repeat_1"/>
    <property type="match status" value="1"/>
</dbReference>
<keyword evidence="4" id="KW-0670">Pyruvate</keyword>
<dbReference type="Proteomes" id="UP000183180">
    <property type="component" value="Unassembled WGS sequence"/>
</dbReference>
<evidence type="ECO:0000313" key="4">
    <source>
        <dbReference type="EMBL" id="SDU34663.1"/>
    </source>
</evidence>
<keyword evidence="2" id="KW-0677">Repeat</keyword>
<dbReference type="SMART" id="SM00450">
    <property type="entry name" value="RHOD"/>
    <property type="match status" value="2"/>
</dbReference>
<dbReference type="STRING" id="158898.SAMN04488548_134644"/>
<feature type="domain" description="Rhodanese" evidence="3">
    <location>
        <begin position="17"/>
        <end position="140"/>
    </location>
</feature>
<protein>
    <submittedName>
        <fullName evidence="4">Thiosulfate/3-mercaptopyruvate sulfurtransferase</fullName>
    </submittedName>
</protein>
<sequence>MTSAPLITPTELQDRLGEGRLRIVDATVHLTFDADGAHVASGRDTYLEGHLPGAVFIDQITGLSDPDGEAPFAAASSEKFAATVGEAGIGDHSTVVVYDTVNGIWATRLWWQFGLEGFDDVVVLDGGYDAWVKAGLPTETGESPHPAATFTAHRRPGRIASTDEVVAATADSSVLLVNALDRESFSGGHIPSSVNVPFGELVDESGALKSLDELRELFTEAGALDPAVRPVTYCGGGIAATAAALALKTLGRHDVAVYDGSMNASTADPARPLSSVDSRS</sequence>
<dbReference type="SUPFAM" id="SSF52821">
    <property type="entry name" value="Rhodanese/Cell cycle control phosphatase"/>
    <property type="match status" value="2"/>
</dbReference>
<dbReference type="EMBL" id="FNLM01000034">
    <property type="protein sequence ID" value="SDU34663.1"/>
    <property type="molecule type" value="Genomic_DNA"/>
</dbReference>
<reference evidence="4 5" key="1">
    <citation type="submission" date="2016-10" db="EMBL/GenBank/DDBJ databases">
        <authorList>
            <person name="de Groot N.N."/>
        </authorList>
    </citation>
    <scope>NUCLEOTIDE SEQUENCE [LARGE SCALE GENOMIC DNA]</scope>
    <source>
        <strain evidence="4 5">DSM 44215</strain>
    </source>
</reference>
<dbReference type="PANTHER" id="PTHR11364:SF27">
    <property type="entry name" value="SULFURTRANSFERASE"/>
    <property type="match status" value="1"/>
</dbReference>
<dbReference type="GO" id="GO:0004792">
    <property type="term" value="F:thiosulfate-cyanide sulfurtransferase activity"/>
    <property type="evidence" value="ECO:0007669"/>
    <property type="project" value="InterPro"/>
</dbReference>
<dbReference type="RefSeq" id="WP_074849098.1">
    <property type="nucleotide sequence ID" value="NZ_FNLM01000034.1"/>
</dbReference>
<dbReference type="InterPro" id="IPR036873">
    <property type="entry name" value="Rhodanese-like_dom_sf"/>
</dbReference>
<dbReference type="InterPro" id="IPR001307">
    <property type="entry name" value="Thiosulphate_STrfase_CS"/>
</dbReference>
<proteinExistence type="predicted"/>